<accession>A0A9I9DF73</accession>
<name>A0A9I9DF73_CUCME</name>
<protein>
    <submittedName>
        <fullName evidence="1">Uncharacterized protein</fullName>
    </submittedName>
</protein>
<dbReference type="EnsemblPlants" id="MELO3C017530.2.1">
    <property type="protein sequence ID" value="MELO3C017530.2.1"/>
    <property type="gene ID" value="MELO3C017530.2"/>
</dbReference>
<reference evidence="1" key="1">
    <citation type="submission" date="2023-03" db="UniProtKB">
        <authorList>
            <consortium name="EnsemblPlants"/>
        </authorList>
    </citation>
    <scope>IDENTIFICATION</scope>
</reference>
<evidence type="ECO:0000313" key="1">
    <source>
        <dbReference type="EnsemblPlants" id="MELO3C017530.2.1"/>
    </source>
</evidence>
<proteinExistence type="predicted"/>
<dbReference type="Gramene" id="MELO3C017530.2.1">
    <property type="protein sequence ID" value="MELO3C017530.2.1"/>
    <property type="gene ID" value="MELO3C017530.2"/>
</dbReference>
<dbReference type="AlphaFoldDB" id="A0A9I9DF73"/>
<organism evidence="1">
    <name type="scientific">Cucumis melo</name>
    <name type="common">Muskmelon</name>
    <dbReference type="NCBI Taxonomy" id="3656"/>
    <lineage>
        <taxon>Eukaryota</taxon>
        <taxon>Viridiplantae</taxon>
        <taxon>Streptophyta</taxon>
        <taxon>Embryophyta</taxon>
        <taxon>Tracheophyta</taxon>
        <taxon>Spermatophyta</taxon>
        <taxon>Magnoliopsida</taxon>
        <taxon>eudicotyledons</taxon>
        <taxon>Gunneridae</taxon>
        <taxon>Pentapetalae</taxon>
        <taxon>rosids</taxon>
        <taxon>fabids</taxon>
        <taxon>Cucurbitales</taxon>
        <taxon>Cucurbitaceae</taxon>
        <taxon>Benincaseae</taxon>
        <taxon>Cucumis</taxon>
    </lineage>
</organism>
<sequence>MANDWAIHEWRWKTTAIYAHGSFMTACDLEIDEWLDKDDWRWRFRLMVKRTEEMFWKRVVARVEQRKKKGRR</sequence>